<dbReference type="AlphaFoldDB" id="A0A1V4AQB6"/>
<dbReference type="EMBL" id="AYTS01000155">
    <property type="protein sequence ID" value="OOP55313.1"/>
    <property type="molecule type" value="Genomic_DNA"/>
</dbReference>
<proteinExistence type="predicted"/>
<name>A0A1V4AQB6_9BACT</name>
<comment type="caution">
    <text evidence="1">The sequence shown here is derived from an EMBL/GenBank/DDBJ whole genome shotgun (WGS) entry which is preliminary data.</text>
</comment>
<protein>
    <submittedName>
        <fullName evidence="1">Uncharacterized protein</fullName>
    </submittedName>
</protein>
<gene>
    <name evidence="1" type="ORF">AYP45_15525</name>
</gene>
<dbReference type="Proteomes" id="UP000189681">
    <property type="component" value="Unassembled WGS sequence"/>
</dbReference>
<organism evidence="1 2">
    <name type="scientific">Candidatus Brocadia carolinensis</name>
    <dbReference type="NCBI Taxonomy" id="1004156"/>
    <lineage>
        <taxon>Bacteria</taxon>
        <taxon>Pseudomonadati</taxon>
        <taxon>Planctomycetota</taxon>
        <taxon>Candidatus Brocadiia</taxon>
        <taxon>Candidatus Brocadiales</taxon>
        <taxon>Candidatus Brocadiaceae</taxon>
        <taxon>Candidatus Brocadia</taxon>
    </lineage>
</organism>
<evidence type="ECO:0000313" key="2">
    <source>
        <dbReference type="Proteomes" id="UP000189681"/>
    </source>
</evidence>
<accession>A0A1V4AQB6</accession>
<evidence type="ECO:0000313" key="1">
    <source>
        <dbReference type="EMBL" id="OOP55313.1"/>
    </source>
</evidence>
<reference evidence="1 2" key="1">
    <citation type="journal article" date="2017" name="Water Res.">
        <title>Discovery and metagenomic analysis of an anammox bacterial enrichment related to Candidatus "Brocadia caroliniensis" in a full-scale glycerol-fed nitritation-denitritation separate centrate treatment process.</title>
        <authorList>
            <person name="Park H."/>
            <person name="Brotto A.C."/>
            <person name="van Loosdrecht M.C."/>
            <person name="Chandran K."/>
        </authorList>
    </citation>
    <scope>NUCLEOTIDE SEQUENCE [LARGE SCALE GENOMIC DNA]</scope>
    <source>
        <strain evidence="1">26THWARD</strain>
    </source>
</reference>
<sequence>MTERYGTLIYERKRIKKVVVEKALARSNLNRGIVFTVVCNSWHISLFHARIRVSFFLGR</sequence>